<keyword evidence="6 10" id="KW-0067">ATP-binding</keyword>
<dbReference type="InterPro" id="IPR017871">
    <property type="entry name" value="ABC_transporter-like_CS"/>
</dbReference>
<protein>
    <submittedName>
        <fullName evidence="10">Taurine ABC transporter ATP-binding subunit</fullName>
        <ecNumber evidence="10">3.6.3.36</ecNumber>
    </submittedName>
</protein>
<dbReference type="CDD" id="cd03293">
    <property type="entry name" value="ABC_NrtD_SsuB_transporters"/>
    <property type="match status" value="1"/>
</dbReference>
<dbReference type="Pfam" id="PF00005">
    <property type="entry name" value="ABC_tran"/>
    <property type="match status" value="1"/>
</dbReference>
<dbReference type="AlphaFoldDB" id="A0A317DUY5"/>
<keyword evidence="11" id="KW-1185">Reference proteome</keyword>
<evidence type="ECO:0000256" key="2">
    <source>
        <dbReference type="ARBA" id="ARBA00022448"/>
    </source>
</evidence>
<dbReference type="PROSITE" id="PS00211">
    <property type="entry name" value="ABC_TRANSPORTER_1"/>
    <property type="match status" value="1"/>
</dbReference>
<feature type="domain" description="ABC transporter" evidence="9">
    <location>
        <begin position="4"/>
        <end position="232"/>
    </location>
</feature>
<dbReference type="Gene3D" id="3.40.50.300">
    <property type="entry name" value="P-loop containing nucleotide triphosphate hydrolases"/>
    <property type="match status" value="1"/>
</dbReference>
<dbReference type="SMART" id="SM00382">
    <property type="entry name" value="AAA"/>
    <property type="match status" value="1"/>
</dbReference>
<dbReference type="EMBL" id="QGLF01000008">
    <property type="protein sequence ID" value="PWR17790.1"/>
    <property type="molecule type" value="Genomic_DNA"/>
</dbReference>
<accession>A0A317DUY5</accession>
<keyword evidence="8" id="KW-0472">Membrane</keyword>
<dbReference type="RefSeq" id="WP_109923318.1">
    <property type="nucleotide sequence ID" value="NZ_QGLF01000008.1"/>
</dbReference>
<evidence type="ECO:0000256" key="8">
    <source>
        <dbReference type="ARBA" id="ARBA00023136"/>
    </source>
</evidence>
<keyword evidence="3" id="KW-1003">Cell membrane</keyword>
<organism evidence="10 11">
    <name type="scientific">Zavarzinia compransoris</name>
    <dbReference type="NCBI Taxonomy" id="1264899"/>
    <lineage>
        <taxon>Bacteria</taxon>
        <taxon>Pseudomonadati</taxon>
        <taxon>Pseudomonadota</taxon>
        <taxon>Alphaproteobacteria</taxon>
        <taxon>Rhodospirillales</taxon>
        <taxon>Zavarziniaceae</taxon>
        <taxon>Zavarzinia</taxon>
    </lineage>
</organism>
<dbReference type="SUPFAM" id="SSF52540">
    <property type="entry name" value="P-loop containing nucleoside triphosphate hydrolases"/>
    <property type="match status" value="1"/>
</dbReference>
<dbReference type="InterPro" id="IPR003439">
    <property type="entry name" value="ABC_transporter-like_ATP-bd"/>
</dbReference>
<keyword evidence="7" id="KW-1278">Translocase</keyword>
<keyword evidence="5" id="KW-0547">Nucleotide-binding</keyword>
<evidence type="ECO:0000256" key="7">
    <source>
        <dbReference type="ARBA" id="ARBA00022967"/>
    </source>
</evidence>
<dbReference type="GO" id="GO:0005524">
    <property type="term" value="F:ATP binding"/>
    <property type="evidence" value="ECO:0007669"/>
    <property type="project" value="UniProtKB-KW"/>
</dbReference>
<evidence type="ECO:0000256" key="4">
    <source>
        <dbReference type="ARBA" id="ARBA00022519"/>
    </source>
</evidence>
<comment type="similarity">
    <text evidence="1">Belongs to the ABC transporter superfamily.</text>
</comment>
<dbReference type="InterPro" id="IPR003593">
    <property type="entry name" value="AAA+_ATPase"/>
</dbReference>
<dbReference type="EC" id="3.6.3.36" evidence="10"/>
<keyword evidence="2" id="KW-0813">Transport</keyword>
<comment type="caution">
    <text evidence="10">The sequence shown here is derived from an EMBL/GenBank/DDBJ whole genome shotgun (WGS) entry which is preliminary data.</text>
</comment>
<evidence type="ECO:0000256" key="5">
    <source>
        <dbReference type="ARBA" id="ARBA00022741"/>
    </source>
</evidence>
<dbReference type="InterPro" id="IPR050166">
    <property type="entry name" value="ABC_transporter_ATP-bind"/>
</dbReference>
<evidence type="ECO:0000313" key="10">
    <source>
        <dbReference type="EMBL" id="PWR17790.1"/>
    </source>
</evidence>
<dbReference type="Proteomes" id="UP000246077">
    <property type="component" value="Unassembled WGS sequence"/>
</dbReference>
<gene>
    <name evidence="10" type="primary">tauB</name>
    <name evidence="10" type="ORF">DKG75_21850</name>
</gene>
<dbReference type="PROSITE" id="PS50893">
    <property type="entry name" value="ABC_TRANSPORTER_2"/>
    <property type="match status" value="1"/>
</dbReference>
<evidence type="ECO:0000256" key="1">
    <source>
        <dbReference type="ARBA" id="ARBA00005417"/>
    </source>
</evidence>
<reference evidence="11" key="1">
    <citation type="submission" date="2018-05" db="EMBL/GenBank/DDBJ databases">
        <title>Zavarzinia sp. HR-AS.</title>
        <authorList>
            <person name="Lee Y."/>
            <person name="Jeon C.O."/>
        </authorList>
    </citation>
    <scope>NUCLEOTIDE SEQUENCE [LARGE SCALE GENOMIC DNA]</scope>
    <source>
        <strain evidence="11">DSM 1231</strain>
    </source>
</reference>
<sequence>MAELLLDRVAIGFPETGPVVDRLSLAVASGDFVVVLGPSGCGKSTLLRLAAGFARPDEGAVTVDGAPVTGPGADRAMVFQDDALFPWADVRDNVALALRLRGVSRRERHAAAAAMLARVGLAGAERRPVTALSGGMRQRVGLARALLADPRFLLLDEPLGALDALTREAMQTLLIDLWAKAGAGFLMITHSVDEALLMATRAVVLSPRPARIVDTVELGFSRRIAGGESPRAIRRDPAFEEARERLLAAVTERTAA</sequence>
<name>A0A317DUY5_9PROT</name>
<proteinExistence type="inferred from homology"/>
<dbReference type="GO" id="GO:0016887">
    <property type="term" value="F:ATP hydrolysis activity"/>
    <property type="evidence" value="ECO:0007669"/>
    <property type="project" value="InterPro"/>
</dbReference>
<keyword evidence="4" id="KW-0997">Cell inner membrane</keyword>
<evidence type="ECO:0000313" key="11">
    <source>
        <dbReference type="Proteomes" id="UP000246077"/>
    </source>
</evidence>
<dbReference type="OrthoDB" id="7336028at2"/>
<evidence type="ECO:0000256" key="3">
    <source>
        <dbReference type="ARBA" id="ARBA00022475"/>
    </source>
</evidence>
<dbReference type="PANTHER" id="PTHR42788:SF18">
    <property type="entry name" value="TAURINE IMPORT ATP-BINDING PROTEIN TAUB"/>
    <property type="match status" value="1"/>
</dbReference>
<evidence type="ECO:0000259" key="9">
    <source>
        <dbReference type="PROSITE" id="PS50893"/>
    </source>
</evidence>
<dbReference type="InterPro" id="IPR027417">
    <property type="entry name" value="P-loop_NTPase"/>
</dbReference>
<keyword evidence="10" id="KW-0378">Hydrolase</keyword>
<evidence type="ECO:0000256" key="6">
    <source>
        <dbReference type="ARBA" id="ARBA00022840"/>
    </source>
</evidence>
<dbReference type="PANTHER" id="PTHR42788">
    <property type="entry name" value="TAURINE IMPORT ATP-BINDING PROTEIN-RELATED"/>
    <property type="match status" value="1"/>
</dbReference>